<evidence type="ECO:0000313" key="4">
    <source>
        <dbReference type="EMBL" id="TQJ07194.1"/>
    </source>
</evidence>
<dbReference type="PANTHER" id="PTHR21666:SF289">
    <property type="entry name" value="L-ALA--D-GLU ENDOPEPTIDASE"/>
    <property type="match status" value="1"/>
</dbReference>
<name>A0A542DWA0_9MICO</name>
<dbReference type="Pfam" id="PF01551">
    <property type="entry name" value="Peptidase_M23"/>
    <property type="match status" value="1"/>
</dbReference>
<feature type="signal peptide" evidence="2">
    <location>
        <begin position="1"/>
        <end position="40"/>
    </location>
</feature>
<dbReference type="InterPro" id="IPR050570">
    <property type="entry name" value="Cell_wall_metabolism_enzyme"/>
</dbReference>
<organism evidence="4 5">
    <name type="scientific">Lapillicoccus jejuensis</name>
    <dbReference type="NCBI Taxonomy" id="402171"/>
    <lineage>
        <taxon>Bacteria</taxon>
        <taxon>Bacillati</taxon>
        <taxon>Actinomycetota</taxon>
        <taxon>Actinomycetes</taxon>
        <taxon>Micrococcales</taxon>
        <taxon>Intrasporangiaceae</taxon>
        <taxon>Lapillicoccus</taxon>
    </lineage>
</organism>
<evidence type="ECO:0000256" key="2">
    <source>
        <dbReference type="SAM" id="SignalP"/>
    </source>
</evidence>
<evidence type="ECO:0000259" key="3">
    <source>
        <dbReference type="Pfam" id="PF01551"/>
    </source>
</evidence>
<sequence>MGRAGRTASVRSTVRRRTAAVAAAVLGAAVLGVVAPQAGSADTGDDKKAADQRAAAAANALEDISGQLVGAWKAYNATAAQLPAAQKKLDTASALERAAQQRNDAVAAQLSVAQANEARAVEQQQQNAAQLQQTQDALDGFAADVFQGGGDSQLAVALGTQSAGDFADRLVMADTVTSLTNSAITDLQNARAEDAAQKAYLTSVRAQIAALKVQAQQALAAATTAREDAASAKASLDRLVATERSQLAALNAQKAAEQGRLAAAQADQARLQAMLVEQARRAAAAAAAARAKGAYVAVQGGTGFLSRPGSAPITSPFGLRFHPILHVWKLHTGTDFGMACGTPVYAAADGTVLSAGWGGGDGNRIVIDHGIVSGVDLASTYNHLSRFVVTGGHVSRGQLIAYSGTTGYSTGCHLHFETLENGSFVNPMTWLS</sequence>
<feature type="domain" description="M23ase beta-sheet core" evidence="3">
    <location>
        <begin position="330"/>
        <end position="427"/>
    </location>
</feature>
<dbReference type="CDD" id="cd12797">
    <property type="entry name" value="M23_peptidase"/>
    <property type="match status" value="1"/>
</dbReference>
<dbReference type="PANTHER" id="PTHR21666">
    <property type="entry name" value="PEPTIDASE-RELATED"/>
    <property type="match status" value="1"/>
</dbReference>
<reference evidence="4 5" key="1">
    <citation type="submission" date="2019-06" db="EMBL/GenBank/DDBJ databases">
        <title>Sequencing the genomes of 1000 actinobacteria strains.</title>
        <authorList>
            <person name="Klenk H.-P."/>
        </authorList>
    </citation>
    <scope>NUCLEOTIDE SEQUENCE [LARGE SCALE GENOMIC DNA]</scope>
    <source>
        <strain evidence="4 5">DSM 18607</strain>
    </source>
</reference>
<dbReference type="Proteomes" id="UP000317893">
    <property type="component" value="Unassembled WGS sequence"/>
</dbReference>
<proteinExistence type="predicted"/>
<comment type="caution">
    <text evidence="4">The sequence shown here is derived from an EMBL/GenBank/DDBJ whole genome shotgun (WGS) entry which is preliminary data.</text>
</comment>
<protein>
    <submittedName>
        <fullName evidence="4">Murein DD-endopeptidase MepM/ murein hydrolase activator NlpD</fullName>
    </submittedName>
</protein>
<dbReference type="Gene3D" id="6.10.250.3150">
    <property type="match status" value="1"/>
</dbReference>
<gene>
    <name evidence="4" type="ORF">FB458_0248</name>
</gene>
<keyword evidence="4" id="KW-0378">Hydrolase</keyword>
<keyword evidence="1 2" id="KW-0732">Signal</keyword>
<accession>A0A542DWA0</accession>
<dbReference type="InterPro" id="IPR011055">
    <property type="entry name" value="Dup_hybrid_motif"/>
</dbReference>
<dbReference type="SUPFAM" id="SSF51261">
    <property type="entry name" value="Duplicated hybrid motif"/>
    <property type="match status" value="1"/>
</dbReference>
<evidence type="ECO:0000313" key="5">
    <source>
        <dbReference type="Proteomes" id="UP000317893"/>
    </source>
</evidence>
<dbReference type="EMBL" id="VFMN01000001">
    <property type="protein sequence ID" value="TQJ07194.1"/>
    <property type="molecule type" value="Genomic_DNA"/>
</dbReference>
<evidence type="ECO:0000256" key="1">
    <source>
        <dbReference type="ARBA" id="ARBA00022729"/>
    </source>
</evidence>
<dbReference type="InterPro" id="IPR016047">
    <property type="entry name" value="M23ase_b-sheet_dom"/>
</dbReference>
<dbReference type="Gene3D" id="2.70.70.10">
    <property type="entry name" value="Glucose Permease (Domain IIA)"/>
    <property type="match status" value="1"/>
</dbReference>
<dbReference type="GO" id="GO:0004222">
    <property type="term" value="F:metalloendopeptidase activity"/>
    <property type="evidence" value="ECO:0007669"/>
    <property type="project" value="TreeGrafter"/>
</dbReference>
<feature type="chain" id="PRO_5039040750" evidence="2">
    <location>
        <begin position="41"/>
        <end position="432"/>
    </location>
</feature>
<keyword evidence="5" id="KW-1185">Reference proteome</keyword>
<dbReference type="AlphaFoldDB" id="A0A542DWA0"/>